<dbReference type="AlphaFoldDB" id="A0A9P5TXT6"/>
<dbReference type="Proteomes" id="UP000772434">
    <property type="component" value="Unassembled WGS sequence"/>
</dbReference>
<proteinExistence type="predicted"/>
<comment type="caution">
    <text evidence="1">The sequence shown here is derived from an EMBL/GenBank/DDBJ whole genome shotgun (WGS) entry which is preliminary data.</text>
</comment>
<protein>
    <submittedName>
        <fullName evidence="1">Uncharacterized protein</fullName>
    </submittedName>
</protein>
<sequence>MPESEPEVQYHFRSHQFERAVIEWVDNNNSPNANITIAWTYSEFVAILSANLYDNNRPQLPSNFYRHLLTLPGSVLRGLPGTLLAEAARQVDGFLEHYAIDRPNPVLLYVEIIEGEAYWVAFHGPDR</sequence>
<gene>
    <name evidence="1" type="ORF">BDP27DRAFT_1431806</name>
</gene>
<name>A0A9P5TXT6_9AGAR</name>
<keyword evidence="2" id="KW-1185">Reference proteome</keyword>
<dbReference type="EMBL" id="JADNRY010000324">
    <property type="protein sequence ID" value="KAF9059116.1"/>
    <property type="molecule type" value="Genomic_DNA"/>
</dbReference>
<reference evidence="1" key="1">
    <citation type="submission" date="2020-11" db="EMBL/GenBank/DDBJ databases">
        <authorList>
            <consortium name="DOE Joint Genome Institute"/>
            <person name="Ahrendt S."/>
            <person name="Riley R."/>
            <person name="Andreopoulos W."/>
            <person name="Labutti K."/>
            <person name="Pangilinan J."/>
            <person name="Ruiz-Duenas F.J."/>
            <person name="Barrasa J.M."/>
            <person name="Sanchez-Garcia M."/>
            <person name="Camarero S."/>
            <person name="Miyauchi S."/>
            <person name="Serrano A."/>
            <person name="Linde D."/>
            <person name="Babiker R."/>
            <person name="Drula E."/>
            <person name="Ayuso-Fernandez I."/>
            <person name="Pacheco R."/>
            <person name="Padilla G."/>
            <person name="Ferreira P."/>
            <person name="Barriuso J."/>
            <person name="Kellner H."/>
            <person name="Castanera R."/>
            <person name="Alfaro M."/>
            <person name="Ramirez L."/>
            <person name="Pisabarro A.G."/>
            <person name="Kuo A."/>
            <person name="Tritt A."/>
            <person name="Lipzen A."/>
            <person name="He G."/>
            <person name="Yan M."/>
            <person name="Ng V."/>
            <person name="Cullen D."/>
            <person name="Martin F."/>
            <person name="Rosso M.-N."/>
            <person name="Henrissat B."/>
            <person name="Hibbett D."/>
            <person name="Martinez A.T."/>
            <person name="Grigoriev I.V."/>
        </authorList>
    </citation>
    <scope>NUCLEOTIDE SEQUENCE</scope>
    <source>
        <strain evidence="1">AH 40177</strain>
    </source>
</reference>
<evidence type="ECO:0000313" key="2">
    <source>
        <dbReference type="Proteomes" id="UP000772434"/>
    </source>
</evidence>
<organism evidence="1 2">
    <name type="scientific">Rhodocollybia butyracea</name>
    <dbReference type="NCBI Taxonomy" id="206335"/>
    <lineage>
        <taxon>Eukaryota</taxon>
        <taxon>Fungi</taxon>
        <taxon>Dikarya</taxon>
        <taxon>Basidiomycota</taxon>
        <taxon>Agaricomycotina</taxon>
        <taxon>Agaricomycetes</taxon>
        <taxon>Agaricomycetidae</taxon>
        <taxon>Agaricales</taxon>
        <taxon>Marasmiineae</taxon>
        <taxon>Omphalotaceae</taxon>
        <taxon>Rhodocollybia</taxon>
    </lineage>
</organism>
<accession>A0A9P5TXT6</accession>
<evidence type="ECO:0000313" key="1">
    <source>
        <dbReference type="EMBL" id="KAF9059116.1"/>
    </source>
</evidence>